<keyword evidence="2" id="KW-0472">Membrane</keyword>
<dbReference type="OrthoDB" id="158672at2759"/>
<proteinExistence type="predicted"/>
<dbReference type="Proteomes" id="UP000678499">
    <property type="component" value="Unassembled WGS sequence"/>
</dbReference>
<dbReference type="SUPFAM" id="SSF81660">
    <property type="entry name" value="Metal cation-transporting ATPase, ATP-binding domain N"/>
    <property type="match status" value="1"/>
</dbReference>
<protein>
    <submittedName>
        <fullName evidence="3">Uncharacterized protein</fullName>
    </submittedName>
</protein>
<comment type="subcellular location">
    <subcellularLocation>
        <location evidence="1">Cell membrane</location>
        <topology evidence="1">Multi-pass membrane protein</topology>
    </subcellularLocation>
</comment>
<sequence length="178" mass="19783">MKGAPERILKRCATILIGGKELDMDAFKTAYLELGSLGECVLGEFPEGIRGGNALLCFATSDISSHSFCDYKLPEDKYPTNYPFDAEKQNFPLEGLICVVHGQELRDLSSDELDNILRNHPEIVFARTSPQQVCFSCSAIILRHQSIVGFWADIGVARGFVRFFVEDLRVSLFGALCL</sequence>
<accession>A0A7R9BLE8</accession>
<dbReference type="Pfam" id="PF13246">
    <property type="entry name" value="Cation_ATPase"/>
    <property type="match status" value="1"/>
</dbReference>
<organism evidence="3">
    <name type="scientific">Notodromas monacha</name>
    <dbReference type="NCBI Taxonomy" id="399045"/>
    <lineage>
        <taxon>Eukaryota</taxon>
        <taxon>Metazoa</taxon>
        <taxon>Ecdysozoa</taxon>
        <taxon>Arthropoda</taxon>
        <taxon>Crustacea</taxon>
        <taxon>Oligostraca</taxon>
        <taxon>Ostracoda</taxon>
        <taxon>Podocopa</taxon>
        <taxon>Podocopida</taxon>
        <taxon>Cypridocopina</taxon>
        <taxon>Cypridoidea</taxon>
        <taxon>Cyprididae</taxon>
        <taxon>Notodromas</taxon>
    </lineage>
</organism>
<reference evidence="3" key="1">
    <citation type="submission" date="2020-11" db="EMBL/GenBank/DDBJ databases">
        <authorList>
            <person name="Tran Van P."/>
        </authorList>
    </citation>
    <scope>NUCLEOTIDE SEQUENCE</scope>
</reference>
<evidence type="ECO:0000256" key="1">
    <source>
        <dbReference type="ARBA" id="ARBA00004651"/>
    </source>
</evidence>
<keyword evidence="2" id="KW-1003">Cell membrane</keyword>
<keyword evidence="4" id="KW-1185">Reference proteome</keyword>
<dbReference type="AlphaFoldDB" id="A0A7R9BLE8"/>
<dbReference type="Gene3D" id="3.40.50.1000">
    <property type="entry name" value="HAD superfamily/HAD-like"/>
    <property type="match status" value="1"/>
</dbReference>
<dbReference type="EMBL" id="CAJPEX010000921">
    <property type="protein sequence ID" value="CAG0917638.1"/>
    <property type="molecule type" value="Genomic_DNA"/>
</dbReference>
<dbReference type="InterPro" id="IPR023214">
    <property type="entry name" value="HAD_sf"/>
</dbReference>
<dbReference type="PANTHER" id="PTHR43294">
    <property type="entry name" value="SODIUM/POTASSIUM-TRANSPORTING ATPASE SUBUNIT ALPHA"/>
    <property type="match status" value="1"/>
</dbReference>
<dbReference type="GO" id="GO:0006883">
    <property type="term" value="P:intracellular sodium ion homeostasis"/>
    <property type="evidence" value="ECO:0007669"/>
    <property type="project" value="TreeGrafter"/>
</dbReference>
<dbReference type="EMBL" id="OA882958">
    <property type="protein sequence ID" value="CAD7277486.1"/>
    <property type="molecule type" value="Genomic_DNA"/>
</dbReference>
<name>A0A7R9BLE8_9CRUS</name>
<evidence type="ECO:0000256" key="2">
    <source>
        <dbReference type="ARBA" id="ARBA00022475"/>
    </source>
</evidence>
<dbReference type="GO" id="GO:1902600">
    <property type="term" value="P:proton transmembrane transport"/>
    <property type="evidence" value="ECO:0007669"/>
    <property type="project" value="TreeGrafter"/>
</dbReference>
<evidence type="ECO:0000313" key="3">
    <source>
        <dbReference type="EMBL" id="CAD7277486.1"/>
    </source>
</evidence>
<dbReference type="GO" id="GO:0036376">
    <property type="term" value="P:sodium ion export across plasma membrane"/>
    <property type="evidence" value="ECO:0007669"/>
    <property type="project" value="TreeGrafter"/>
</dbReference>
<dbReference type="GO" id="GO:0005886">
    <property type="term" value="C:plasma membrane"/>
    <property type="evidence" value="ECO:0007669"/>
    <property type="project" value="UniProtKB-SubCell"/>
</dbReference>
<dbReference type="GO" id="GO:0005391">
    <property type="term" value="F:P-type sodium:potassium-exchanging transporter activity"/>
    <property type="evidence" value="ECO:0007669"/>
    <property type="project" value="TreeGrafter"/>
</dbReference>
<dbReference type="GO" id="GO:0000166">
    <property type="term" value="F:nucleotide binding"/>
    <property type="evidence" value="ECO:0007669"/>
    <property type="project" value="InterPro"/>
</dbReference>
<dbReference type="PANTHER" id="PTHR43294:SF13">
    <property type="entry name" value="SODIUM_POTASSIUM-TRANSPORTING ATPASE SUBUNIT ALPHA"/>
    <property type="match status" value="1"/>
</dbReference>
<gene>
    <name evidence="3" type="ORF">NMOB1V02_LOCUS5218</name>
</gene>
<dbReference type="GO" id="GO:1990573">
    <property type="term" value="P:potassium ion import across plasma membrane"/>
    <property type="evidence" value="ECO:0007669"/>
    <property type="project" value="TreeGrafter"/>
</dbReference>
<dbReference type="Gene3D" id="3.40.1110.10">
    <property type="entry name" value="Calcium-transporting ATPase, cytoplasmic domain N"/>
    <property type="match status" value="1"/>
</dbReference>
<dbReference type="GO" id="GO:0030007">
    <property type="term" value="P:intracellular potassium ion homeostasis"/>
    <property type="evidence" value="ECO:0007669"/>
    <property type="project" value="TreeGrafter"/>
</dbReference>
<dbReference type="InterPro" id="IPR023299">
    <property type="entry name" value="ATPase_P-typ_cyto_dom_N"/>
</dbReference>
<dbReference type="InterPro" id="IPR050510">
    <property type="entry name" value="Cation_transp_ATPase_P-type"/>
</dbReference>
<evidence type="ECO:0000313" key="4">
    <source>
        <dbReference type="Proteomes" id="UP000678499"/>
    </source>
</evidence>